<proteinExistence type="predicted"/>
<accession>A0A2T7NSS8</accession>
<reference evidence="2 3" key="1">
    <citation type="submission" date="2018-04" db="EMBL/GenBank/DDBJ databases">
        <title>The genome of golden apple snail Pomacea canaliculata provides insight into stress tolerance and invasive adaptation.</title>
        <authorList>
            <person name="Liu C."/>
            <person name="Liu B."/>
            <person name="Ren Y."/>
            <person name="Zhang Y."/>
            <person name="Wang H."/>
            <person name="Li S."/>
            <person name="Jiang F."/>
            <person name="Yin L."/>
            <person name="Zhang G."/>
            <person name="Qian W."/>
            <person name="Fan W."/>
        </authorList>
    </citation>
    <scope>NUCLEOTIDE SEQUENCE [LARGE SCALE GENOMIC DNA]</scope>
    <source>
        <strain evidence="2">SZHN2017</strain>
        <tissue evidence="2">Muscle</tissue>
    </source>
</reference>
<protein>
    <submittedName>
        <fullName evidence="2">Uncharacterized protein</fullName>
    </submittedName>
</protein>
<feature type="compositionally biased region" description="Basic residues" evidence="1">
    <location>
        <begin position="80"/>
        <end position="93"/>
    </location>
</feature>
<evidence type="ECO:0000256" key="1">
    <source>
        <dbReference type="SAM" id="MobiDB-lite"/>
    </source>
</evidence>
<gene>
    <name evidence="2" type="ORF">C0Q70_14707</name>
</gene>
<name>A0A2T7NSS8_POMCA</name>
<sequence length="105" mass="11859">MTARRCCLQCFTLTDGPPVVIQLVSILLGTFTLGDNPVNPQTQSVTLGYNAVTVDDVMRTNAYCGQAQIEVKNPGERNDRGKKKKEKEKRKPQRTCARFEEKREK</sequence>
<dbReference type="EMBL" id="PZQS01000009">
    <property type="protein sequence ID" value="PVD24237.1"/>
    <property type="molecule type" value="Genomic_DNA"/>
</dbReference>
<feature type="region of interest" description="Disordered" evidence="1">
    <location>
        <begin position="69"/>
        <end position="105"/>
    </location>
</feature>
<evidence type="ECO:0000313" key="2">
    <source>
        <dbReference type="EMBL" id="PVD24237.1"/>
    </source>
</evidence>
<keyword evidence="3" id="KW-1185">Reference proteome</keyword>
<evidence type="ECO:0000313" key="3">
    <source>
        <dbReference type="Proteomes" id="UP000245119"/>
    </source>
</evidence>
<organism evidence="2 3">
    <name type="scientific">Pomacea canaliculata</name>
    <name type="common">Golden apple snail</name>
    <dbReference type="NCBI Taxonomy" id="400727"/>
    <lineage>
        <taxon>Eukaryota</taxon>
        <taxon>Metazoa</taxon>
        <taxon>Spiralia</taxon>
        <taxon>Lophotrochozoa</taxon>
        <taxon>Mollusca</taxon>
        <taxon>Gastropoda</taxon>
        <taxon>Caenogastropoda</taxon>
        <taxon>Architaenioglossa</taxon>
        <taxon>Ampullarioidea</taxon>
        <taxon>Ampullariidae</taxon>
        <taxon>Pomacea</taxon>
    </lineage>
</organism>
<dbReference type="Proteomes" id="UP000245119">
    <property type="component" value="Linkage Group LG9"/>
</dbReference>
<comment type="caution">
    <text evidence="2">The sequence shown here is derived from an EMBL/GenBank/DDBJ whole genome shotgun (WGS) entry which is preliminary data.</text>
</comment>
<dbReference type="AlphaFoldDB" id="A0A2T7NSS8"/>